<accession>A0A438JFM9</accession>
<evidence type="ECO:0000256" key="3">
    <source>
        <dbReference type="ARBA" id="ARBA00023055"/>
    </source>
</evidence>
<evidence type="ECO:0000256" key="4">
    <source>
        <dbReference type="ARBA" id="ARBA00023121"/>
    </source>
</evidence>
<dbReference type="Gene3D" id="3.30.70.3490">
    <property type="match status" value="1"/>
</dbReference>
<comment type="similarity">
    <text evidence="2 5">Belongs to the OSBP family.</text>
</comment>
<evidence type="ECO:0000256" key="6">
    <source>
        <dbReference type="SAM" id="Phobius"/>
    </source>
</evidence>
<comment type="caution">
    <text evidence="7">The sequence shown here is derived from an EMBL/GenBank/DDBJ whole genome shotgun (WGS) entry which is preliminary data.</text>
</comment>
<evidence type="ECO:0000256" key="2">
    <source>
        <dbReference type="ARBA" id="ARBA00008842"/>
    </source>
</evidence>
<evidence type="ECO:0000313" key="7">
    <source>
        <dbReference type="EMBL" id="RVX07759.1"/>
    </source>
</evidence>
<dbReference type="PROSITE" id="PS01013">
    <property type="entry name" value="OSBP"/>
    <property type="match status" value="1"/>
</dbReference>
<dbReference type="GO" id="GO:0006869">
    <property type="term" value="P:lipid transport"/>
    <property type="evidence" value="ECO:0007669"/>
    <property type="project" value="UniProtKB-KW"/>
</dbReference>
<dbReference type="GO" id="GO:0008289">
    <property type="term" value="F:lipid binding"/>
    <property type="evidence" value="ECO:0007669"/>
    <property type="project" value="UniProtKB-KW"/>
</dbReference>
<dbReference type="Gene3D" id="2.40.160.120">
    <property type="match status" value="1"/>
</dbReference>
<dbReference type="EMBL" id="QGNW01000044">
    <property type="protein sequence ID" value="RVX07759.1"/>
    <property type="molecule type" value="Genomic_DNA"/>
</dbReference>
<keyword evidence="3" id="KW-0445">Lipid transport</keyword>
<sequence length="421" mass="47424">MWGICYAEAQVSGETILLTAPLSLDGESDVTYRAPNLIRRIVSIFKNVRPGSDLTRFQARAPPSLIYLFNNNLILLIGLWRLWMTLLELLMLPPLFNMPKSQLQCYGETVYCVGNDMLSRCSKAESSLERFASVVAWSISTTRPLIFGVAPFNPILGETHHVSKGTLNVLLEQVSHHPPVSALHATDEKENIEMIWCQYPVPKFYGASVEAEVHGNRQLRLLKLGENYEMNSPRLLIRFLPVSSADWVGTVRIRCRETGLEAELCYRGSSFLGRRSNYRSIKGKIFESSSSKTIYEIDGHWDRTVSMKDINNGKLSIIYNAKEMLSGLKTPTVKDPKGVWPSESAVVWGEVSQGIMNKDWEKAKAAKTAIEEKEREGLRERKSRGETWVPKHFKLFSGKEGGWDCLPIQDLVPPAPIALPL</sequence>
<dbReference type="PANTHER" id="PTHR10972">
    <property type="entry name" value="OXYSTEROL-BINDING PROTEIN-RELATED"/>
    <property type="match status" value="1"/>
</dbReference>
<dbReference type="FunFam" id="3.30.70.3490:FF:000007">
    <property type="entry name" value="Oxysterol-binding protein-related protein 4B"/>
    <property type="match status" value="1"/>
</dbReference>
<keyword evidence="6" id="KW-0812">Transmembrane</keyword>
<proteinExistence type="inferred from homology"/>
<evidence type="ECO:0000256" key="1">
    <source>
        <dbReference type="ARBA" id="ARBA00003361"/>
    </source>
</evidence>
<gene>
    <name evidence="7" type="primary">ORP4C</name>
    <name evidence="7" type="ORF">CK203_021909</name>
</gene>
<protein>
    <submittedName>
        <fullName evidence="7">Oxysterol-binding protein-related protein 4C</fullName>
    </submittedName>
</protein>
<dbReference type="InterPro" id="IPR018494">
    <property type="entry name" value="Oxysterol-bd_CS"/>
</dbReference>
<name>A0A438JFM9_VITVI</name>
<dbReference type="Pfam" id="PF01237">
    <property type="entry name" value="Oxysterol_BP"/>
    <property type="match status" value="1"/>
</dbReference>
<dbReference type="FunFam" id="2.40.160.120:FF:000011">
    <property type="entry name" value="Oxysterol-binding protein-related protein 4C"/>
    <property type="match status" value="1"/>
</dbReference>
<evidence type="ECO:0000313" key="8">
    <source>
        <dbReference type="Proteomes" id="UP000288805"/>
    </source>
</evidence>
<dbReference type="SUPFAM" id="SSF144000">
    <property type="entry name" value="Oxysterol-binding protein-like"/>
    <property type="match status" value="1"/>
</dbReference>
<dbReference type="PANTHER" id="PTHR10972:SF102">
    <property type="entry name" value="OXYSTEROL-BINDING PROTEIN"/>
    <property type="match status" value="1"/>
</dbReference>
<dbReference type="InterPro" id="IPR037239">
    <property type="entry name" value="OSBP_sf"/>
</dbReference>
<organism evidence="7 8">
    <name type="scientific">Vitis vinifera</name>
    <name type="common">Grape</name>
    <dbReference type="NCBI Taxonomy" id="29760"/>
    <lineage>
        <taxon>Eukaryota</taxon>
        <taxon>Viridiplantae</taxon>
        <taxon>Streptophyta</taxon>
        <taxon>Embryophyta</taxon>
        <taxon>Tracheophyta</taxon>
        <taxon>Spermatophyta</taxon>
        <taxon>Magnoliopsida</taxon>
        <taxon>eudicotyledons</taxon>
        <taxon>Gunneridae</taxon>
        <taxon>Pentapetalae</taxon>
        <taxon>rosids</taxon>
        <taxon>Vitales</taxon>
        <taxon>Vitaceae</taxon>
        <taxon>Viteae</taxon>
        <taxon>Vitis</taxon>
    </lineage>
</organism>
<dbReference type="AlphaFoldDB" id="A0A438JFM9"/>
<keyword evidence="6" id="KW-0472">Membrane</keyword>
<keyword evidence="3" id="KW-0813">Transport</keyword>
<keyword evidence="6" id="KW-1133">Transmembrane helix</keyword>
<dbReference type="InterPro" id="IPR000648">
    <property type="entry name" value="Oxysterol-bd"/>
</dbReference>
<comment type="function">
    <text evidence="1">May be involved in the transport of sterols.</text>
</comment>
<reference evidence="7 8" key="1">
    <citation type="journal article" date="2018" name="PLoS Genet.">
        <title>Population sequencing reveals clonal diversity and ancestral inbreeding in the grapevine cultivar Chardonnay.</title>
        <authorList>
            <person name="Roach M.J."/>
            <person name="Johnson D.L."/>
            <person name="Bohlmann J."/>
            <person name="van Vuuren H.J."/>
            <person name="Jones S.J."/>
            <person name="Pretorius I.S."/>
            <person name="Schmidt S.A."/>
            <person name="Borneman A.R."/>
        </authorList>
    </citation>
    <scope>NUCLEOTIDE SEQUENCE [LARGE SCALE GENOMIC DNA]</scope>
    <source>
        <strain evidence="8">cv. Chardonnay</strain>
        <tissue evidence="7">Leaf</tissue>
    </source>
</reference>
<evidence type="ECO:0000256" key="5">
    <source>
        <dbReference type="RuleBase" id="RU003844"/>
    </source>
</evidence>
<dbReference type="Proteomes" id="UP000288805">
    <property type="component" value="Unassembled WGS sequence"/>
</dbReference>
<keyword evidence="4" id="KW-0446">Lipid-binding</keyword>
<feature type="transmembrane region" description="Helical" evidence="6">
    <location>
        <begin position="73"/>
        <end position="92"/>
    </location>
</feature>